<dbReference type="InterPro" id="IPR051719">
    <property type="entry name" value="CASTOR_mTORC1"/>
</dbReference>
<dbReference type="InterPro" id="IPR045865">
    <property type="entry name" value="ACT-like_dom_sf"/>
</dbReference>
<dbReference type="OrthoDB" id="58529at2759"/>
<accession>A0A1R1Y8U4</accession>
<evidence type="ECO:0000259" key="1">
    <source>
        <dbReference type="Pfam" id="PF13840"/>
    </source>
</evidence>
<dbReference type="Gene3D" id="3.30.2130.10">
    <property type="entry name" value="VC0802-like"/>
    <property type="match status" value="1"/>
</dbReference>
<comment type="caution">
    <text evidence="2">The sequence shown here is derived from an EMBL/GenBank/DDBJ whole genome shotgun (WGS) entry which is preliminary data.</text>
</comment>
<proteinExistence type="predicted"/>
<protein>
    <recommendedName>
        <fullName evidence="1">CASTOR ACT domain-containing protein</fullName>
    </recommendedName>
</protein>
<sequence length="143" mass="15825">MWVYRIPTEIKVLKELSSLLETETSFYSVTKTSEEQSVIVCDEDLSLSGLRKIESKLSNIISNKTESGSEALKIEKHWVAFKVDGVLDFGLVGILANLSGVLADAKIPIFVVSTYDTDYILVKKDRFEEAKASLINSGCKISS</sequence>
<dbReference type="GO" id="GO:0046394">
    <property type="term" value="P:carboxylic acid biosynthetic process"/>
    <property type="evidence" value="ECO:0007669"/>
    <property type="project" value="UniProtKB-ARBA"/>
</dbReference>
<evidence type="ECO:0000313" key="3">
    <source>
        <dbReference type="Proteomes" id="UP000187429"/>
    </source>
</evidence>
<gene>
    <name evidence="2" type="ORF">AYI69_g5039</name>
</gene>
<dbReference type="PIRSF" id="PIRSF008459">
    <property type="entry name" value="UCP008459"/>
    <property type="match status" value="1"/>
</dbReference>
<dbReference type="InterPro" id="IPR016540">
    <property type="entry name" value="UCP008459"/>
</dbReference>
<dbReference type="PANTHER" id="PTHR31131">
    <property type="entry name" value="CHROMOSOME 1, WHOLE GENOME SHOTGUN SEQUENCE"/>
    <property type="match status" value="1"/>
</dbReference>
<name>A0A1R1Y8U4_9FUNG</name>
<keyword evidence="3" id="KW-1185">Reference proteome</keyword>
<dbReference type="PANTHER" id="PTHR31131:SF6">
    <property type="entry name" value="CASTOR ACT DOMAIN-CONTAINING PROTEIN"/>
    <property type="match status" value="1"/>
</dbReference>
<evidence type="ECO:0000313" key="2">
    <source>
        <dbReference type="EMBL" id="OMJ23270.1"/>
    </source>
</evidence>
<dbReference type="Proteomes" id="UP000187429">
    <property type="component" value="Unassembled WGS sequence"/>
</dbReference>
<dbReference type="EMBL" id="LSSM01002063">
    <property type="protein sequence ID" value="OMJ23270.1"/>
    <property type="molecule type" value="Genomic_DNA"/>
</dbReference>
<organism evidence="2 3">
    <name type="scientific">Smittium culicis</name>
    <dbReference type="NCBI Taxonomy" id="133412"/>
    <lineage>
        <taxon>Eukaryota</taxon>
        <taxon>Fungi</taxon>
        <taxon>Fungi incertae sedis</taxon>
        <taxon>Zoopagomycota</taxon>
        <taxon>Kickxellomycotina</taxon>
        <taxon>Harpellomycetes</taxon>
        <taxon>Harpellales</taxon>
        <taxon>Legeriomycetaceae</taxon>
        <taxon>Smittium</taxon>
    </lineage>
</organism>
<dbReference type="Pfam" id="PF13840">
    <property type="entry name" value="ACT_7"/>
    <property type="match status" value="1"/>
</dbReference>
<dbReference type="SUPFAM" id="SSF55021">
    <property type="entry name" value="ACT-like"/>
    <property type="match status" value="1"/>
</dbReference>
<dbReference type="GO" id="GO:0006520">
    <property type="term" value="P:amino acid metabolic process"/>
    <property type="evidence" value="ECO:0007669"/>
    <property type="project" value="UniProtKB-ARBA"/>
</dbReference>
<feature type="domain" description="CASTOR ACT" evidence="1">
    <location>
        <begin position="74"/>
        <end position="132"/>
    </location>
</feature>
<dbReference type="AlphaFoldDB" id="A0A1R1Y8U4"/>
<dbReference type="InterPro" id="IPR027795">
    <property type="entry name" value="CASTOR_ACT_dom"/>
</dbReference>
<reference evidence="3" key="1">
    <citation type="submission" date="2017-01" db="EMBL/GenBank/DDBJ databases">
        <authorList>
            <person name="Wang Y."/>
            <person name="White M."/>
            <person name="Kvist S."/>
            <person name="Moncalvo J.-M."/>
        </authorList>
    </citation>
    <scope>NUCLEOTIDE SEQUENCE [LARGE SCALE GENOMIC DNA]</scope>
    <source>
        <strain evidence="3">ID-206-W2</strain>
    </source>
</reference>